<dbReference type="Pfam" id="PF03466">
    <property type="entry name" value="LysR_substrate"/>
    <property type="match status" value="1"/>
</dbReference>
<protein>
    <submittedName>
        <fullName evidence="2">LysR-family transcriptional regulator YbdO</fullName>
    </submittedName>
</protein>
<dbReference type="Gene3D" id="3.40.190.10">
    <property type="entry name" value="Periplasmic binding protein-like II"/>
    <property type="match status" value="2"/>
</dbReference>
<dbReference type="Proteomes" id="UP000254938">
    <property type="component" value="Unassembled WGS sequence"/>
</dbReference>
<name>A0A377TQC1_KLEPN</name>
<evidence type="ECO:0000313" key="2">
    <source>
        <dbReference type="EMBL" id="STS81081.1"/>
    </source>
</evidence>
<feature type="domain" description="LysR substrate-binding" evidence="1">
    <location>
        <begin position="2"/>
        <end position="120"/>
    </location>
</feature>
<dbReference type="AlphaFoldDB" id="A0A377TQC1"/>
<accession>A0A377TQC1</accession>
<dbReference type="SUPFAM" id="SSF53850">
    <property type="entry name" value="Periplasmic binding protein-like II"/>
    <property type="match status" value="1"/>
</dbReference>
<gene>
    <name evidence="2" type="ORF">NCTC9140_02799</name>
</gene>
<sequence length="135" mass="15684">MPAGHPRRETLTSVESLAQEFFTHYITNDPVIQRVQQSSIAWLNPRNIAFRSDSFMTILNMINKTDLIGFLPSYLYDFISPTMQLHAINIDNLFPDITIYINYHHASSQNHFLTELITILMNDREASQPQFNHSE</sequence>
<dbReference type="InterPro" id="IPR005119">
    <property type="entry name" value="LysR_subst-bd"/>
</dbReference>
<evidence type="ECO:0000313" key="3">
    <source>
        <dbReference type="Proteomes" id="UP000254938"/>
    </source>
</evidence>
<evidence type="ECO:0000259" key="1">
    <source>
        <dbReference type="Pfam" id="PF03466"/>
    </source>
</evidence>
<dbReference type="EMBL" id="UGKQ01000007">
    <property type="protein sequence ID" value="STS81081.1"/>
    <property type="molecule type" value="Genomic_DNA"/>
</dbReference>
<organism evidence="2 3">
    <name type="scientific">Klebsiella pneumoniae</name>
    <dbReference type="NCBI Taxonomy" id="573"/>
    <lineage>
        <taxon>Bacteria</taxon>
        <taxon>Pseudomonadati</taxon>
        <taxon>Pseudomonadota</taxon>
        <taxon>Gammaproteobacteria</taxon>
        <taxon>Enterobacterales</taxon>
        <taxon>Enterobacteriaceae</taxon>
        <taxon>Klebsiella/Raoultella group</taxon>
        <taxon>Klebsiella</taxon>
        <taxon>Klebsiella pneumoniae complex</taxon>
    </lineage>
</organism>
<proteinExistence type="predicted"/>
<reference evidence="2 3" key="1">
    <citation type="submission" date="2018-06" db="EMBL/GenBank/DDBJ databases">
        <authorList>
            <consortium name="Pathogen Informatics"/>
            <person name="Doyle S."/>
        </authorList>
    </citation>
    <scope>NUCLEOTIDE SEQUENCE [LARGE SCALE GENOMIC DNA]</scope>
    <source>
        <strain evidence="2 3">NCTC9140</strain>
    </source>
</reference>